<dbReference type="Pfam" id="PF05958">
    <property type="entry name" value="tRNA_U5-meth_tr"/>
    <property type="match status" value="1"/>
</dbReference>
<dbReference type="SUPFAM" id="SSF53335">
    <property type="entry name" value="S-adenosyl-L-methionine-dependent methyltransferases"/>
    <property type="match status" value="1"/>
</dbReference>
<dbReference type="InterPro" id="IPR010280">
    <property type="entry name" value="U5_MeTrfase_fam"/>
</dbReference>
<dbReference type="PANTHER" id="PTHR11061">
    <property type="entry name" value="RNA M5U METHYLTRANSFERASE"/>
    <property type="match status" value="1"/>
</dbReference>
<dbReference type="Proteomes" id="UP001320876">
    <property type="component" value="Unassembled WGS sequence"/>
</dbReference>
<feature type="binding site" evidence="4">
    <location>
        <position position="19"/>
    </location>
    <ligand>
        <name>S-adenosyl-L-methionine</name>
        <dbReference type="ChEBI" id="CHEBI:59789"/>
    </ligand>
</feature>
<name>A0ABT3GGN1_9BACT</name>
<evidence type="ECO:0000313" key="6">
    <source>
        <dbReference type="Proteomes" id="UP001320876"/>
    </source>
</evidence>
<proteinExistence type="inferred from homology"/>
<accession>A0ABT3GGN1</accession>
<dbReference type="InterPro" id="IPR029063">
    <property type="entry name" value="SAM-dependent_MTases_sf"/>
</dbReference>
<evidence type="ECO:0000256" key="2">
    <source>
        <dbReference type="ARBA" id="ARBA00022679"/>
    </source>
</evidence>
<gene>
    <name evidence="5" type="ORF">OKA05_06420</name>
</gene>
<dbReference type="EMBL" id="JAPDDT010000002">
    <property type="protein sequence ID" value="MCW1922179.1"/>
    <property type="molecule type" value="Genomic_DNA"/>
</dbReference>
<evidence type="ECO:0000256" key="4">
    <source>
        <dbReference type="PROSITE-ProRule" id="PRU01024"/>
    </source>
</evidence>
<dbReference type="RefSeq" id="WP_264486289.1">
    <property type="nucleotide sequence ID" value="NZ_JAPDDT010000002.1"/>
</dbReference>
<dbReference type="PROSITE" id="PS51687">
    <property type="entry name" value="SAM_MT_RNA_M5U"/>
    <property type="match status" value="1"/>
</dbReference>
<protein>
    <recommendedName>
        <fullName evidence="7">tRNA (Uracil-5-)-methyltransferase</fullName>
    </recommendedName>
</protein>
<comment type="caution">
    <text evidence="5">The sequence shown here is derived from an EMBL/GenBank/DDBJ whole genome shotgun (WGS) entry which is preliminary data.</text>
</comment>
<keyword evidence="6" id="KW-1185">Reference proteome</keyword>
<evidence type="ECO:0000256" key="3">
    <source>
        <dbReference type="ARBA" id="ARBA00022691"/>
    </source>
</evidence>
<evidence type="ECO:0000313" key="5">
    <source>
        <dbReference type="EMBL" id="MCW1922179.1"/>
    </source>
</evidence>
<dbReference type="PROSITE" id="PS01231">
    <property type="entry name" value="TRMA_2"/>
    <property type="match status" value="1"/>
</dbReference>
<dbReference type="PANTHER" id="PTHR11061:SF30">
    <property type="entry name" value="TRNA (URACIL(54)-C(5))-METHYLTRANSFERASE"/>
    <property type="match status" value="1"/>
</dbReference>
<comment type="caution">
    <text evidence="4">Lacks conserved residue(s) required for the propagation of feature annotation.</text>
</comment>
<comment type="similarity">
    <text evidence="4">Belongs to the class I-like SAM-binding methyltransferase superfamily. RNA M5U methyltransferase family.</text>
</comment>
<evidence type="ECO:0000256" key="1">
    <source>
        <dbReference type="ARBA" id="ARBA00022603"/>
    </source>
</evidence>
<reference evidence="5 6" key="1">
    <citation type="submission" date="2022-10" db="EMBL/GenBank/DDBJ databases">
        <title>Luteolibacter arcticus strain CCTCC AB 2014275, whole genome shotgun sequencing project.</title>
        <authorList>
            <person name="Zhao G."/>
            <person name="Shen L."/>
        </authorList>
    </citation>
    <scope>NUCLEOTIDE SEQUENCE [LARGE SCALE GENOMIC DNA]</scope>
    <source>
        <strain evidence="5 6">CCTCC AB 2014275</strain>
    </source>
</reference>
<evidence type="ECO:0008006" key="7">
    <source>
        <dbReference type="Google" id="ProtNLM"/>
    </source>
</evidence>
<sequence>MFPAWLRSRRPDETAVLIDTPRKGCSPEFLEQLIAFGPSRVLYVSCDPATQVRDLAILKEGGFQLQKVQPFDLFPHTRHLECMMTLTRAPQP</sequence>
<keyword evidence="1 4" id="KW-0489">Methyltransferase</keyword>
<keyword evidence="3 4" id="KW-0949">S-adenosyl-L-methionine</keyword>
<dbReference type="InterPro" id="IPR030391">
    <property type="entry name" value="MeTrfase_TrmA_CS"/>
</dbReference>
<dbReference type="Gene3D" id="3.40.50.150">
    <property type="entry name" value="Vaccinia Virus protein VP39"/>
    <property type="match status" value="1"/>
</dbReference>
<organism evidence="5 6">
    <name type="scientific">Luteolibacter arcticus</name>
    <dbReference type="NCBI Taxonomy" id="1581411"/>
    <lineage>
        <taxon>Bacteria</taxon>
        <taxon>Pseudomonadati</taxon>
        <taxon>Verrucomicrobiota</taxon>
        <taxon>Verrucomicrobiia</taxon>
        <taxon>Verrucomicrobiales</taxon>
        <taxon>Verrucomicrobiaceae</taxon>
        <taxon>Luteolibacter</taxon>
    </lineage>
</organism>
<feature type="active site" description="Nucleophile" evidence="4">
    <location>
        <position position="46"/>
    </location>
</feature>
<keyword evidence="2 4" id="KW-0808">Transferase</keyword>